<sequence length="2020" mass="224644">MKKSSVAPQPSYPRLSRNPHDEHAFWELGSRGFENFARALHAAQTDIIGTQLYGPDGQEQFGADHIAFHRHDPIPYLEVGQSKAERRFGQSEIRTAADKFIEHWESHWREKDVRRFILFVGCAIKSRQAGDEIIAQTQRFAALGIQFSVWDSAEIYDRLPGANVAVRTYLGQDWYERIFGKPTGPLTGLQQALERGSDLSAVCLQHYVTRLNQAETGEIAELKRRARRGESRRVIAELESALRSEAVDVLTASVKADKLRLLAGLLIPSENFARVRQLLDQADSLEGESNRLRAILALEELGPQLILEDVSIENTIDMAEVRAVALLRQRQSQAAYDELAAYIELDDIRAEALRIAALAKLAANDRDGAVVLAQRALAREPETRACQQVLAICHFHRALAPSVEAAMGEWPPPIDQPLVRLSDSARTDLEKAESLFGVLIADPALDAYQSMVMWHFAVLACMPWRHEDATKRLAELQADGALPIPLIAWALSRALPFDRKAAIVQCDAALASDPGDFETLFIRVALANASRDFTHARHILQSHSDALAAAGHSEVRDYWLAVIDMESHRPIEESALAAYPWLRLRRAMAIRRKKQRRFAISAVLEEQLAKNGDPRVILAATQMLVEAGWHKRAVKAAPYLIKEIGTAEALAAAAHAYYRNGQPSEVLSTLEHLDAFPNGTLPVELERLRAINLAAAGELVGARNVSLLIAQSTKRPDDLWRSIQLQLAIGAAPEALSLYEQHAETLAQPSPGHIALARAILQSHPDAAMRITRHISANAPDEYVTAAFDLALKLKMASEQRVLTGRLQQLGAEGRGGVTLISMDDIVKMMRERREQAERTFELYATGHAPAYVLASLRQEAMASTYLEPLINPPEPAENRTILSTRYGRRMEEDPWPDDRMDVRLLVDLTALLTAHGLGILEHAERAFGPLWIAPETVPSLLALRSDSEIAQPERIDAMRTVLSRLNDGELHDQAQLSAIDTFHVLWEGDGGEPNSTLSFHRLFDVIANPLGKRAEKKARETLGTTLDAAAVGAAPPKGAVVTLDHGIAVTLEEANLLGTVCSQFQIGIQATDIADIRATIADADRRQATVHSLSDLIGKIRVGLEDGTYKSVPVSDVQQPEHAGRSFIQLLQSLATNGGIAWVDDRYTSSINNQDFRIATTVEILDALLRYGRLTERQRDDSRQRLRAARWLFMPLRGTEIARFLRPAVRNGQLRESNDLAIIRRSIGEALIHRRRLQWPEPTALEQGIKGEVPFLLDSGHAISQALATIWNDSSWTVDDAEVASAWIVDTLEMSLFPMQVMAAGDPRSDTLLGIHLGGLALVAIQIFSGKRSEQRQRAYLDWFWRHVLANALRIRPEVRAGLEEMIEGHMTRTDDGQLEERLWLALSGRMLNAMPQPLRESLLQRPGMREAFNLPDHGQISVDVFDFDERDFWDALVNAAVGEVKKLKTMRGDLASIEWIESDNDPHLELTVGRRRMRLDTWPRRVASDDAAVRKEALLERADVFDLSEDELDAFNASIATKSPTYLRVQASLAKTHETMQHWYADLRTGVRERRAFALADLAPDAIGKVIRHLRLEDDFEQAAQTLIDERGLVVAVRRLSGLPIAPPVAIVTALQSLEEHGMARFLDEVEGESSPPWAQLFLVDALGNRDLSEQELAIVQGWAERALSVEAAPLWNLYIALAQFTASEAYADPEWARLSARKQLAACWSHANSVTEILAEGHVIIENMLDMISGSRLASPRILVEELDQFTEDTANPKQISVDRLRAHIAAPALMQLQKIASHQEWAELKLRQLVVAINDDSERPRMDIIRGSLAPDNAMPSRLKAELGEVFDAHYPNAGALFGDKVEGLLEALLAAEPGSREALAGWNLLRQASADTTLPKNLADLAHERANDWDLTFPGEDVESARFHLLTLTALAAVNGWVDQADRIDAASKVLGHRESDGEAMVLFEIAIWRARMIGDIPERLKFLARELFRLAQHEPLREQAIIAARHFARSMSGQHAEPFVDIIGELTARY</sequence>
<proteinExistence type="predicted"/>
<dbReference type="Proteomes" id="UP000321464">
    <property type="component" value="Unassembled WGS sequence"/>
</dbReference>
<evidence type="ECO:0000313" key="2">
    <source>
        <dbReference type="EMBL" id="GEO02091.1"/>
    </source>
</evidence>
<gene>
    <name evidence="2" type="ORF">NSE01_39230</name>
</gene>
<reference evidence="2 3" key="1">
    <citation type="submission" date="2019-07" db="EMBL/GenBank/DDBJ databases">
        <title>Whole genome shotgun sequence of Novosphingobium sediminis NBRC 106119.</title>
        <authorList>
            <person name="Hosoyama A."/>
            <person name="Uohara A."/>
            <person name="Ohji S."/>
            <person name="Ichikawa N."/>
        </authorList>
    </citation>
    <scope>NUCLEOTIDE SEQUENCE [LARGE SCALE GENOMIC DNA]</scope>
    <source>
        <strain evidence="2 3">NBRC 106119</strain>
    </source>
</reference>
<dbReference type="InterPro" id="IPR011990">
    <property type="entry name" value="TPR-like_helical_dom_sf"/>
</dbReference>
<dbReference type="Pfam" id="PF24407">
    <property type="entry name" value="HTH_upst_double_PIN"/>
    <property type="match status" value="1"/>
</dbReference>
<protein>
    <recommendedName>
        <fullName evidence="1">HTH domain-containing protein</fullName>
    </recommendedName>
</protein>
<evidence type="ECO:0000313" key="3">
    <source>
        <dbReference type="Proteomes" id="UP000321464"/>
    </source>
</evidence>
<name>A0A512AQU5_9SPHN</name>
<dbReference type="SUPFAM" id="SSF48452">
    <property type="entry name" value="TPR-like"/>
    <property type="match status" value="1"/>
</dbReference>
<accession>A0A512AQU5</accession>
<dbReference type="EMBL" id="BJYR01000034">
    <property type="protein sequence ID" value="GEO02091.1"/>
    <property type="molecule type" value="Genomic_DNA"/>
</dbReference>
<organism evidence="2 3">
    <name type="scientific">Novosphingobium sediminis</name>
    <dbReference type="NCBI Taxonomy" id="707214"/>
    <lineage>
        <taxon>Bacteria</taxon>
        <taxon>Pseudomonadati</taxon>
        <taxon>Pseudomonadota</taxon>
        <taxon>Alphaproteobacteria</taxon>
        <taxon>Sphingomonadales</taxon>
        <taxon>Sphingomonadaceae</taxon>
        <taxon>Novosphingobium</taxon>
    </lineage>
</organism>
<keyword evidence="3" id="KW-1185">Reference proteome</keyword>
<dbReference type="InterPro" id="IPR056620">
    <property type="entry name" value="HTH_next_PIN-TPR-GreABC"/>
</dbReference>
<dbReference type="RefSeq" id="WP_147161333.1">
    <property type="nucleotide sequence ID" value="NZ_BJYR01000034.1"/>
</dbReference>
<comment type="caution">
    <text evidence="2">The sequence shown here is derived from an EMBL/GenBank/DDBJ whole genome shotgun (WGS) entry which is preliminary data.</text>
</comment>
<dbReference type="OrthoDB" id="7591687at2"/>
<feature type="domain" description="HTH" evidence="1">
    <location>
        <begin position="823"/>
        <end position="890"/>
    </location>
</feature>
<evidence type="ECO:0000259" key="1">
    <source>
        <dbReference type="Pfam" id="PF24407"/>
    </source>
</evidence>